<evidence type="ECO:0000313" key="1">
    <source>
        <dbReference type="EMBL" id="GAK53493.1"/>
    </source>
</evidence>
<dbReference type="AlphaFoldDB" id="A0A0S6W130"/>
<name>A0A0S6W130_9BACT</name>
<reference evidence="1" key="1">
    <citation type="journal article" date="2015" name="PeerJ">
        <title>First genomic representation of candidate bacterial phylum KSB3 points to enhanced environmental sensing as a trigger of wastewater bulking.</title>
        <authorList>
            <person name="Sekiguchi Y."/>
            <person name="Ohashi A."/>
            <person name="Parks D.H."/>
            <person name="Yamauchi T."/>
            <person name="Tyson G.W."/>
            <person name="Hugenholtz P."/>
        </authorList>
    </citation>
    <scope>NUCLEOTIDE SEQUENCE [LARGE SCALE GENOMIC DNA]</scope>
</reference>
<proteinExistence type="predicted"/>
<evidence type="ECO:0000313" key="2">
    <source>
        <dbReference type="Proteomes" id="UP000030700"/>
    </source>
</evidence>
<protein>
    <submittedName>
        <fullName evidence="1">ACT domain-containing protein</fullName>
    </submittedName>
</protein>
<organism evidence="1">
    <name type="scientific">Candidatus Moduliflexus flocculans</name>
    <dbReference type="NCBI Taxonomy" id="1499966"/>
    <lineage>
        <taxon>Bacteria</taxon>
        <taxon>Candidatus Moduliflexota</taxon>
        <taxon>Candidatus Moduliflexia</taxon>
        <taxon>Candidatus Moduliflexales</taxon>
        <taxon>Candidatus Moduliflexaceae</taxon>
    </lineage>
</organism>
<sequence>MAFDIKRVEYYNFIIEGQIGESTKLLSIVAEAGVNLLAFKAITLEPARTRFTLIPDDSAKMNTGAKNAGQNFDGPYPALFIKGENDESGELAAIYQKLSQAGIPVHESSGIANIKGSYGVILYLAPEDCEKATAALKI</sequence>
<gene>
    <name evidence="1" type="ORF">U14_04758</name>
</gene>
<dbReference type="EMBL" id="DF820459">
    <property type="protein sequence ID" value="GAK53493.1"/>
    <property type="molecule type" value="Genomic_DNA"/>
</dbReference>
<accession>A0A0S6W130</accession>
<dbReference type="HOGENOM" id="CLU_153691_0_0_0"/>
<keyword evidence="2" id="KW-1185">Reference proteome</keyword>
<dbReference type="Proteomes" id="UP000030700">
    <property type="component" value="Unassembled WGS sequence"/>
</dbReference>
<dbReference type="STRING" id="1499966.U14_04758"/>